<dbReference type="InterPro" id="IPR052345">
    <property type="entry name" value="Rad_response_metalloprotease"/>
</dbReference>
<dbReference type="Pfam" id="PF06114">
    <property type="entry name" value="Peptidase_M78"/>
    <property type="match status" value="1"/>
</dbReference>
<dbReference type="GO" id="GO:0003677">
    <property type="term" value="F:DNA binding"/>
    <property type="evidence" value="ECO:0007669"/>
    <property type="project" value="InterPro"/>
</dbReference>
<evidence type="ECO:0000259" key="2">
    <source>
        <dbReference type="PROSITE" id="PS50943"/>
    </source>
</evidence>
<evidence type="ECO:0000313" key="4">
    <source>
        <dbReference type="Proteomes" id="UP000008461"/>
    </source>
</evidence>
<dbReference type="PANTHER" id="PTHR43236:SF1">
    <property type="entry name" value="BLL7220 PROTEIN"/>
    <property type="match status" value="1"/>
</dbReference>
<feature type="domain" description="HTH cro/C1-type" evidence="2">
    <location>
        <begin position="9"/>
        <end position="65"/>
    </location>
</feature>
<dbReference type="InterPro" id="IPR010359">
    <property type="entry name" value="IrrE_HExxH"/>
</dbReference>
<evidence type="ECO:0000313" key="3">
    <source>
        <dbReference type="EMBL" id="AEE50373.1"/>
    </source>
</evidence>
<proteinExistence type="inferred from homology"/>
<name>F4KXK2_HALH1</name>
<organism evidence="3 4">
    <name type="scientific">Haliscomenobacter hydrossis (strain ATCC 27775 / DSM 1100 / LMG 10767 / O)</name>
    <dbReference type="NCBI Taxonomy" id="760192"/>
    <lineage>
        <taxon>Bacteria</taxon>
        <taxon>Pseudomonadati</taxon>
        <taxon>Bacteroidota</taxon>
        <taxon>Saprospiria</taxon>
        <taxon>Saprospirales</taxon>
        <taxon>Haliscomenobacteraceae</taxon>
        <taxon>Haliscomenobacter</taxon>
    </lineage>
</organism>
<dbReference type="Proteomes" id="UP000008461">
    <property type="component" value="Chromosome"/>
</dbReference>
<sequence>MENLFGQRLTSARKMAGLSLQNLADKMENAVTRQALNKYEKGEMMPGSTVLIRLSKALNVTVDFFFSEPDQKVELQSIEFRKKISRLSKTAEVAVIEKARAFLERYLELEHLLQLSIPVSKFQYETPVRNAADAEAAAEALRKQWNLGYDPIPSVIEMLEDQGFKVLEVEADDAFDGLKALVQGHRIIVLNKRHNAVRKRFTALHELAHHSLSFAAQLEEKDVERLCHTFASAVLYPAEMARTEMAQERFHFFLQELELIKERWGISIAALFPRALHLGIINANTYRRLNTNYRIKGYHRDEPGDFWGKERPRRFIQLLYRAIGQEVISINHAAHLAEMNLGEFRDKLEQLA</sequence>
<dbReference type="Pfam" id="PF01381">
    <property type="entry name" value="HTH_3"/>
    <property type="match status" value="1"/>
</dbReference>
<dbReference type="AlphaFoldDB" id="F4KXK2"/>
<dbReference type="Gene3D" id="1.10.10.2910">
    <property type="match status" value="1"/>
</dbReference>
<dbReference type="KEGG" id="hhy:Halhy_2500"/>
<dbReference type="HOGENOM" id="CLU_053651_0_0_10"/>
<evidence type="ECO:0000256" key="1">
    <source>
        <dbReference type="ARBA" id="ARBA00007227"/>
    </source>
</evidence>
<keyword evidence="4" id="KW-1185">Reference proteome</keyword>
<reference key="2">
    <citation type="submission" date="2011-04" db="EMBL/GenBank/DDBJ databases">
        <title>Complete sequence of chromosome of Haliscomenobacter hydrossis DSM 1100.</title>
        <authorList>
            <consortium name="US DOE Joint Genome Institute (JGI-PGF)"/>
            <person name="Lucas S."/>
            <person name="Han J."/>
            <person name="Lapidus A."/>
            <person name="Bruce D."/>
            <person name="Goodwin L."/>
            <person name="Pitluck S."/>
            <person name="Peters L."/>
            <person name="Kyrpides N."/>
            <person name="Mavromatis K."/>
            <person name="Ivanova N."/>
            <person name="Ovchinnikova G."/>
            <person name="Pagani I."/>
            <person name="Daligault H."/>
            <person name="Detter J.C."/>
            <person name="Han C."/>
            <person name="Land M."/>
            <person name="Hauser L."/>
            <person name="Markowitz V."/>
            <person name="Cheng J.-F."/>
            <person name="Hugenholtz P."/>
            <person name="Woyke T."/>
            <person name="Wu D."/>
            <person name="Verbarg S."/>
            <person name="Frueling A."/>
            <person name="Brambilla E."/>
            <person name="Klenk H.-P."/>
            <person name="Eisen J.A."/>
        </authorList>
    </citation>
    <scope>NUCLEOTIDE SEQUENCE</scope>
    <source>
        <strain>DSM 1100</strain>
    </source>
</reference>
<dbReference type="EMBL" id="CP002691">
    <property type="protein sequence ID" value="AEE50373.1"/>
    <property type="molecule type" value="Genomic_DNA"/>
</dbReference>
<dbReference type="OrthoDB" id="9794834at2"/>
<gene>
    <name evidence="3" type="ordered locus">Halhy_2500</name>
</gene>
<dbReference type="SMART" id="SM00530">
    <property type="entry name" value="HTH_XRE"/>
    <property type="match status" value="1"/>
</dbReference>
<accession>F4KXK2</accession>
<dbReference type="PROSITE" id="PS50943">
    <property type="entry name" value="HTH_CROC1"/>
    <property type="match status" value="1"/>
</dbReference>
<comment type="similarity">
    <text evidence="1">Belongs to the short-chain fatty acyl-CoA assimilation regulator (ScfR) family.</text>
</comment>
<protein>
    <submittedName>
        <fullName evidence="3">Helix-turn-helix domain protein</fullName>
    </submittedName>
</protein>
<reference evidence="3 4" key="1">
    <citation type="journal article" date="2011" name="Stand. Genomic Sci.">
        <title>Complete genome sequence of Haliscomenobacter hydrossis type strain (O).</title>
        <authorList>
            <consortium name="US DOE Joint Genome Institute (JGI-PGF)"/>
            <person name="Daligault H."/>
            <person name="Lapidus A."/>
            <person name="Zeytun A."/>
            <person name="Nolan M."/>
            <person name="Lucas S."/>
            <person name="Del Rio T.G."/>
            <person name="Tice H."/>
            <person name="Cheng J.F."/>
            <person name="Tapia R."/>
            <person name="Han C."/>
            <person name="Goodwin L."/>
            <person name="Pitluck S."/>
            <person name="Liolios K."/>
            <person name="Pagani I."/>
            <person name="Ivanova N."/>
            <person name="Huntemann M."/>
            <person name="Mavromatis K."/>
            <person name="Mikhailova N."/>
            <person name="Pati A."/>
            <person name="Chen A."/>
            <person name="Palaniappan K."/>
            <person name="Land M."/>
            <person name="Hauser L."/>
            <person name="Brambilla E.M."/>
            <person name="Rohde M."/>
            <person name="Verbarg S."/>
            <person name="Goker M."/>
            <person name="Bristow J."/>
            <person name="Eisen J.A."/>
            <person name="Markowitz V."/>
            <person name="Hugenholtz P."/>
            <person name="Kyrpides N.C."/>
            <person name="Klenk H.P."/>
            <person name="Woyke T."/>
        </authorList>
    </citation>
    <scope>NUCLEOTIDE SEQUENCE [LARGE SCALE GENOMIC DNA]</scope>
    <source>
        <strain evidence="4">ATCC 27775 / DSM 1100 / LMG 10767 / O</strain>
    </source>
</reference>
<dbReference type="CDD" id="cd00093">
    <property type="entry name" value="HTH_XRE"/>
    <property type="match status" value="1"/>
</dbReference>
<dbReference type="SUPFAM" id="SSF47413">
    <property type="entry name" value="lambda repressor-like DNA-binding domains"/>
    <property type="match status" value="1"/>
</dbReference>
<dbReference type="STRING" id="760192.Halhy_2500"/>
<dbReference type="InterPro" id="IPR010982">
    <property type="entry name" value="Lambda_DNA-bd_dom_sf"/>
</dbReference>
<dbReference type="eggNOG" id="COG2856">
    <property type="taxonomic scope" value="Bacteria"/>
</dbReference>
<dbReference type="RefSeq" id="WP_013764922.1">
    <property type="nucleotide sequence ID" value="NC_015510.1"/>
</dbReference>
<dbReference type="eggNOG" id="COG1476">
    <property type="taxonomic scope" value="Bacteria"/>
</dbReference>
<dbReference type="PANTHER" id="PTHR43236">
    <property type="entry name" value="ANTITOXIN HIGA1"/>
    <property type="match status" value="1"/>
</dbReference>
<dbReference type="InterPro" id="IPR001387">
    <property type="entry name" value="Cro/C1-type_HTH"/>
</dbReference>
<dbReference type="Gene3D" id="1.10.260.40">
    <property type="entry name" value="lambda repressor-like DNA-binding domains"/>
    <property type="match status" value="1"/>
</dbReference>